<proteinExistence type="predicted"/>
<protein>
    <submittedName>
        <fullName evidence="1">Uncharacterized protein</fullName>
    </submittedName>
</protein>
<name>A0A7X0C120_9ACTN</name>
<keyword evidence="2" id="KW-1185">Reference proteome</keyword>
<dbReference type="EMBL" id="JACHJB010000001">
    <property type="protein sequence ID" value="MBB6346495.1"/>
    <property type="molecule type" value="Genomic_DNA"/>
</dbReference>
<dbReference type="Proteomes" id="UP000583800">
    <property type="component" value="Unassembled WGS sequence"/>
</dbReference>
<evidence type="ECO:0000313" key="1">
    <source>
        <dbReference type="EMBL" id="MBB6346495.1"/>
    </source>
</evidence>
<comment type="caution">
    <text evidence="1">The sequence shown here is derived from an EMBL/GenBank/DDBJ whole genome shotgun (WGS) entry which is preliminary data.</text>
</comment>
<evidence type="ECO:0000313" key="2">
    <source>
        <dbReference type="Proteomes" id="UP000583800"/>
    </source>
</evidence>
<reference evidence="1 2" key="1">
    <citation type="submission" date="2020-08" db="EMBL/GenBank/DDBJ databases">
        <title>Sequencing the genomes of 1000 actinobacteria strains.</title>
        <authorList>
            <person name="Klenk H.-P."/>
        </authorList>
    </citation>
    <scope>NUCLEOTIDE SEQUENCE [LARGE SCALE GENOMIC DNA]</scope>
    <source>
        <strain evidence="1 2">DSM 45913</strain>
    </source>
</reference>
<sequence length="74" mass="7914">MLEHSDGRIAGIEVVASASPSVKDATHLRWLREALGDRFVAGVVLHLGAHSVSLGDNLHMLPLSALWGHARLTP</sequence>
<dbReference type="AlphaFoldDB" id="A0A7X0C120"/>
<accession>A0A7X0C120</accession>
<gene>
    <name evidence="1" type="ORF">FHU36_003004</name>
</gene>
<organism evidence="1 2">
    <name type="scientific">Nonomuraea muscovyensis</name>
    <dbReference type="NCBI Taxonomy" id="1124761"/>
    <lineage>
        <taxon>Bacteria</taxon>
        <taxon>Bacillati</taxon>
        <taxon>Actinomycetota</taxon>
        <taxon>Actinomycetes</taxon>
        <taxon>Streptosporangiales</taxon>
        <taxon>Streptosporangiaceae</taxon>
        <taxon>Nonomuraea</taxon>
    </lineage>
</organism>